<gene>
    <name evidence="1" type="ORF">OIE46_03095</name>
</gene>
<dbReference type="EMBL" id="CP107525">
    <property type="protein sequence ID" value="UZW64330.1"/>
    <property type="molecule type" value="Genomic_DNA"/>
</dbReference>
<protein>
    <submittedName>
        <fullName evidence="1">Uncharacterized protein</fullName>
    </submittedName>
</protein>
<reference evidence="1" key="2">
    <citation type="submission" date="2022-11" db="EMBL/GenBank/DDBJ databases">
        <title>complete genomes of mycoplasma synoviae ZX313 strain and SD2 strain.</title>
        <authorList>
            <person name="Zhong Q."/>
        </authorList>
    </citation>
    <scope>NUCLEOTIDE SEQUENCE</scope>
    <source>
        <strain evidence="1">SD2</strain>
    </source>
</reference>
<evidence type="ECO:0000313" key="2">
    <source>
        <dbReference type="Proteomes" id="UP001164481"/>
    </source>
</evidence>
<name>A0AAN1EDU1_MYCSY</name>
<dbReference type="RefSeq" id="WP_109537251.1">
    <property type="nucleotide sequence ID" value="NZ_CP012624.1"/>
</dbReference>
<dbReference type="Proteomes" id="UP001164481">
    <property type="component" value="Chromosome"/>
</dbReference>
<evidence type="ECO:0000313" key="1">
    <source>
        <dbReference type="EMBL" id="UZW64330.1"/>
    </source>
</evidence>
<sequence>MATKVTAFCNTCTLKWEYFFGETQELSMINLALNYIEQNQKNLFVKENFFEFINKSFSGKKDFESMPQESKNKSMELFYNQFVGMFSDEERAMLESNILLKHNLEIYPIYLSSLPEDERKVMNIPLLSLWFLNQEEYKRRYNPEIIYIQFTKEQDYLVCPKCQSMSAAVIAQDQV</sequence>
<accession>A0AAN1EDU1</accession>
<organism evidence="1 2">
    <name type="scientific">Mycoplasmopsis synoviae</name>
    <name type="common">Mycoplasma synoviae</name>
    <dbReference type="NCBI Taxonomy" id="2109"/>
    <lineage>
        <taxon>Bacteria</taxon>
        <taxon>Bacillati</taxon>
        <taxon>Mycoplasmatota</taxon>
        <taxon>Mycoplasmoidales</taxon>
        <taxon>Metamycoplasmataceae</taxon>
        <taxon>Mycoplasmopsis</taxon>
    </lineage>
</organism>
<proteinExistence type="predicted"/>
<dbReference type="AlphaFoldDB" id="A0AAN1EDU1"/>
<reference evidence="1" key="1">
    <citation type="submission" date="2022-10" db="EMBL/GenBank/DDBJ databases">
        <authorList>
            <person name="Wei X."/>
        </authorList>
    </citation>
    <scope>NUCLEOTIDE SEQUENCE</scope>
    <source>
        <strain evidence="1">SD2</strain>
    </source>
</reference>